<evidence type="ECO:0000313" key="4">
    <source>
        <dbReference type="Proteomes" id="UP000189739"/>
    </source>
</evidence>
<keyword evidence="1" id="KW-0238">DNA-binding</keyword>
<dbReference type="GO" id="GO:0003700">
    <property type="term" value="F:DNA-binding transcription factor activity"/>
    <property type="evidence" value="ECO:0007669"/>
    <property type="project" value="TreeGrafter"/>
</dbReference>
<keyword evidence="4" id="KW-1185">Reference proteome</keyword>
<proteinExistence type="predicted"/>
<dbReference type="STRING" id="1792845.BC343_06805"/>
<comment type="caution">
    <text evidence="3">The sequence shown here is derived from an EMBL/GenBank/DDBJ whole genome shotgun (WGS) entry which is preliminary data.</text>
</comment>
<dbReference type="RefSeq" id="WP_078348603.1">
    <property type="nucleotide sequence ID" value="NZ_MBTF01000012.1"/>
</dbReference>
<dbReference type="EMBL" id="MBTF01000012">
    <property type="protein sequence ID" value="OOQ59848.1"/>
    <property type="molecule type" value="Genomic_DNA"/>
</dbReference>
<dbReference type="Proteomes" id="UP000189739">
    <property type="component" value="Unassembled WGS sequence"/>
</dbReference>
<dbReference type="GO" id="GO:0003677">
    <property type="term" value="F:DNA binding"/>
    <property type="evidence" value="ECO:0007669"/>
    <property type="project" value="UniProtKB-KW"/>
</dbReference>
<dbReference type="SMART" id="SM00530">
    <property type="entry name" value="HTH_XRE"/>
    <property type="match status" value="1"/>
</dbReference>
<feature type="domain" description="HTH cro/C1-type" evidence="2">
    <location>
        <begin position="19"/>
        <end position="73"/>
    </location>
</feature>
<dbReference type="AlphaFoldDB" id="A0A1S9PH20"/>
<dbReference type="Pfam" id="PF01381">
    <property type="entry name" value="HTH_3"/>
    <property type="match status" value="1"/>
</dbReference>
<dbReference type="PROSITE" id="PS50943">
    <property type="entry name" value="HTH_CROC1"/>
    <property type="match status" value="1"/>
</dbReference>
<sequence>MGGKKQRTLSINAFVGQNIRPLRKDKRLSLKAVAEKLDVSSASLSKIENGLTDINFSRLGQIAEAFEVDVLSLVSNEVIPPRPGEAHIERGRQRLDARDREILELQRKAIFLLEEVLAQKDKPNSTKN</sequence>
<evidence type="ECO:0000259" key="2">
    <source>
        <dbReference type="PROSITE" id="PS50943"/>
    </source>
</evidence>
<reference evidence="3 4" key="1">
    <citation type="submission" date="2016-07" db="EMBL/GenBank/DDBJ databases">
        <title>Genomic analysis of zinc-resistant bacterium Mucilaginibacter pedocola TBZ30.</title>
        <authorList>
            <person name="Huang J."/>
            <person name="Tang J."/>
        </authorList>
    </citation>
    <scope>NUCLEOTIDE SEQUENCE [LARGE SCALE GENOMIC DNA]</scope>
    <source>
        <strain evidence="3 4">TBZ30</strain>
    </source>
</reference>
<organism evidence="3 4">
    <name type="scientific">Mucilaginibacter pedocola</name>
    <dbReference type="NCBI Taxonomy" id="1792845"/>
    <lineage>
        <taxon>Bacteria</taxon>
        <taxon>Pseudomonadati</taxon>
        <taxon>Bacteroidota</taxon>
        <taxon>Sphingobacteriia</taxon>
        <taxon>Sphingobacteriales</taxon>
        <taxon>Sphingobacteriaceae</taxon>
        <taxon>Mucilaginibacter</taxon>
    </lineage>
</organism>
<dbReference type="Gene3D" id="1.10.260.40">
    <property type="entry name" value="lambda repressor-like DNA-binding domains"/>
    <property type="match status" value="1"/>
</dbReference>
<dbReference type="CDD" id="cd00093">
    <property type="entry name" value="HTH_XRE"/>
    <property type="match status" value="1"/>
</dbReference>
<name>A0A1S9PH20_9SPHI</name>
<dbReference type="InterPro" id="IPR050807">
    <property type="entry name" value="TransReg_Diox_bact_type"/>
</dbReference>
<dbReference type="PANTHER" id="PTHR46797">
    <property type="entry name" value="HTH-TYPE TRANSCRIPTIONAL REGULATOR"/>
    <property type="match status" value="1"/>
</dbReference>
<dbReference type="InterPro" id="IPR010982">
    <property type="entry name" value="Lambda_DNA-bd_dom_sf"/>
</dbReference>
<gene>
    <name evidence="3" type="ORF">BC343_06805</name>
</gene>
<dbReference type="SUPFAM" id="SSF47413">
    <property type="entry name" value="lambda repressor-like DNA-binding domains"/>
    <property type="match status" value="1"/>
</dbReference>
<dbReference type="InterPro" id="IPR001387">
    <property type="entry name" value="Cro/C1-type_HTH"/>
</dbReference>
<dbReference type="PANTHER" id="PTHR46797:SF1">
    <property type="entry name" value="METHYLPHOSPHONATE SYNTHASE"/>
    <property type="match status" value="1"/>
</dbReference>
<protein>
    <recommendedName>
        <fullName evidence="2">HTH cro/C1-type domain-containing protein</fullName>
    </recommendedName>
</protein>
<accession>A0A1S9PH20</accession>
<dbReference type="OrthoDB" id="795038at2"/>
<evidence type="ECO:0000313" key="3">
    <source>
        <dbReference type="EMBL" id="OOQ59848.1"/>
    </source>
</evidence>
<evidence type="ECO:0000256" key="1">
    <source>
        <dbReference type="ARBA" id="ARBA00023125"/>
    </source>
</evidence>
<dbReference type="GO" id="GO:0005829">
    <property type="term" value="C:cytosol"/>
    <property type="evidence" value="ECO:0007669"/>
    <property type="project" value="TreeGrafter"/>
</dbReference>